<gene>
    <name evidence="7" type="ORF">EDD29_7650</name>
</gene>
<dbReference type="InterPro" id="IPR036138">
    <property type="entry name" value="PBP_dimer_sf"/>
</dbReference>
<sequence>MLAGLLSACAQASPFTTVKDFLVAWQVANYEAAAEHTTGDPKEVAQALEGVRTQLDAASLRLRLRPASTPGGPEEEGRIEKTGADTAAARFQVRIDLGENGRPLEYQGQMNLKRIGGIWKVVWSPSVIHPALQEGERLAVVSESAPREVIQDNKGRTMLQSLKTDVFGVVPTHLTDVDATVDGIGDVTGQDKDRLKGRISSAPPRAFLQLAEVPNGGPQARKLRGVPGVELRTKNLETQPVQAQALLGLVGPATNDVLSQVGAPYQPGDTVGSSGLQLLFQRRLAGLPSVKVVILDAKGDRRKEIRDFSEADAEVATAGQDDLTPREPMPVRTTIDRAVQARAENALRDLAVPASLVAVRSQTGEVLAAANHMTGVQNLAFEGLYSPGTTFSPVVAAALLANGGQKPETASECTEEETIGGEVFSVSKPRTQSTLGLNVATGCRTALAREGAAVDPTALATTLQKFGLDGQTSWDLSKVRHSEPQGLAPVTEADKARFAVGEGDVKVSPLTMALFAAALQNGTWREPLLIQDPPPTTPPLARSIDPTMLTQLQKIMSMGVNKGTAKAAVSGHRRYQGGLAATVEEGGKTVSWFVGYYQNNQNTYGIALAVEGKVNAAAVAAAFINASPTIPGAETGASDDAA</sequence>
<evidence type="ECO:0000259" key="4">
    <source>
        <dbReference type="Pfam" id="PF00905"/>
    </source>
</evidence>
<dbReference type="SUPFAM" id="SSF56601">
    <property type="entry name" value="beta-lactamase/transpeptidase-like"/>
    <property type="match status" value="1"/>
</dbReference>
<dbReference type="Pfam" id="PF03717">
    <property type="entry name" value="PBP_dimer"/>
    <property type="match status" value="1"/>
</dbReference>
<dbReference type="AlphaFoldDB" id="A0A3N1DA10"/>
<dbReference type="GO" id="GO:0005886">
    <property type="term" value="C:plasma membrane"/>
    <property type="evidence" value="ECO:0007669"/>
    <property type="project" value="TreeGrafter"/>
</dbReference>
<dbReference type="Pfam" id="PF00905">
    <property type="entry name" value="Transpeptidase"/>
    <property type="match status" value="1"/>
</dbReference>
<dbReference type="InterPro" id="IPR012338">
    <property type="entry name" value="Beta-lactam/transpept-like"/>
</dbReference>
<feature type="domain" description="Penicillin-binding protein transpeptidase" evidence="4">
    <location>
        <begin position="355"/>
        <end position="622"/>
    </location>
</feature>
<keyword evidence="8" id="KW-1185">Reference proteome</keyword>
<dbReference type="Gene3D" id="3.90.1310.10">
    <property type="entry name" value="Penicillin-binding protein 2a (Domain 2)"/>
    <property type="match status" value="1"/>
</dbReference>
<keyword evidence="7" id="KW-0132">Cell division</keyword>
<feature type="domain" description="Penicillin-binding protein dimerisation" evidence="5">
    <location>
        <begin position="145"/>
        <end position="304"/>
    </location>
</feature>
<feature type="domain" description="NTF2-like N-terminal transpeptidase" evidence="6">
    <location>
        <begin position="16"/>
        <end position="135"/>
    </location>
</feature>
<dbReference type="SUPFAM" id="SSF56519">
    <property type="entry name" value="Penicillin binding protein dimerisation domain"/>
    <property type="match status" value="1"/>
</dbReference>
<evidence type="ECO:0000313" key="8">
    <source>
        <dbReference type="Proteomes" id="UP000272400"/>
    </source>
</evidence>
<dbReference type="PANTHER" id="PTHR30627">
    <property type="entry name" value="PEPTIDOGLYCAN D,D-TRANSPEPTIDASE"/>
    <property type="match status" value="1"/>
</dbReference>
<dbReference type="GO" id="GO:0051301">
    <property type="term" value="P:cell division"/>
    <property type="evidence" value="ECO:0007669"/>
    <property type="project" value="UniProtKB-KW"/>
</dbReference>
<comment type="similarity">
    <text evidence="2">Belongs to the transpeptidase family.</text>
</comment>
<dbReference type="GO" id="GO:0071555">
    <property type="term" value="P:cell wall organization"/>
    <property type="evidence" value="ECO:0007669"/>
    <property type="project" value="TreeGrafter"/>
</dbReference>
<keyword evidence="7" id="KW-0131">Cell cycle</keyword>
<dbReference type="InterPro" id="IPR050515">
    <property type="entry name" value="Beta-lactam/transpept"/>
</dbReference>
<dbReference type="InterPro" id="IPR007887">
    <property type="entry name" value="MecA_N"/>
</dbReference>
<organism evidence="7 8">
    <name type="scientific">Actinocorallia herbida</name>
    <dbReference type="NCBI Taxonomy" id="58109"/>
    <lineage>
        <taxon>Bacteria</taxon>
        <taxon>Bacillati</taxon>
        <taxon>Actinomycetota</taxon>
        <taxon>Actinomycetes</taxon>
        <taxon>Streptosporangiales</taxon>
        <taxon>Thermomonosporaceae</taxon>
        <taxon>Actinocorallia</taxon>
    </lineage>
</organism>
<accession>A0A3N1DA10</accession>
<dbReference type="InterPro" id="IPR005311">
    <property type="entry name" value="PBP_dimer"/>
</dbReference>
<evidence type="ECO:0000259" key="6">
    <source>
        <dbReference type="Pfam" id="PF05223"/>
    </source>
</evidence>
<evidence type="ECO:0000313" key="7">
    <source>
        <dbReference type="EMBL" id="ROO89938.1"/>
    </source>
</evidence>
<dbReference type="GO" id="GO:0071972">
    <property type="term" value="F:peptidoglycan L,D-transpeptidase activity"/>
    <property type="evidence" value="ECO:0007669"/>
    <property type="project" value="TreeGrafter"/>
</dbReference>
<evidence type="ECO:0000256" key="1">
    <source>
        <dbReference type="ARBA" id="ARBA00004370"/>
    </source>
</evidence>
<dbReference type="InterPro" id="IPR001460">
    <property type="entry name" value="PCN-bd_Tpept"/>
</dbReference>
<reference evidence="7 8" key="1">
    <citation type="submission" date="2018-11" db="EMBL/GenBank/DDBJ databases">
        <title>Sequencing the genomes of 1000 actinobacteria strains.</title>
        <authorList>
            <person name="Klenk H.-P."/>
        </authorList>
    </citation>
    <scope>NUCLEOTIDE SEQUENCE [LARGE SCALE GENOMIC DNA]</scope>
    <source>
        <strain evidence="7 8">DSM 44254</strain>
    </source>
</reference>
<dbReference type="EMBL" id="RJKE01000001">
    <property type="protein sequence ID" value="ROO89938.1"/>
    <property type="molecule type" value="Genomic_DNA"/>
</dbReference>
<protein>
    <submittedName>
        <fullName evidence="7">Cell division protein FtsI/penicillin-binding protein 2</fullName>
    </submittedName>
</protein>
<evidence type="ECO:0000256" key="3">
    <source>
        <dbReference type="ARBA" id="ARBA00023136"/>
    </source>
</evidence>
<name>A0A3N1DA10_9ACTN</name>
<comment type="caution">
    <text evidence="7">The sequence shown here is derived from an EMBL/GenBank/DDBJ whole genome shotgun (WGS) entry which is preliminary data.</text>
</comment>
<dbReference type="Gene3D" id="3.40.710.10">
    <property type="entry name" value="DD-peptidase/beta-lactamase superfamily"/>
    <property type="match status" value="1"/>
</dbReference>
<dbReference type="PANTHER" id="PTHR30627:SF24">
    <property type="entry name" value="PENICILLIN-BINDING PROTEIN 4B"/>
    <property type="match status" value="1"/>
</dbReference>
<dbReference type="GO" id="GO:0046677">
    <property type="term" value="P:response to antibiotic"/>
    <property type="evidence" value="ECO:0007669"/>
    <property type="project" value="InterPro"/>
</dbReference>
<dbReference type="Pfam" id="PF05223">
    <property type="entry name" value="MecA_N"/>
    <property type="match status" value="1"/>
</dbReference>
<evidence type="ECO:0000259" key="5">
    <source>
        <dbReference type="Pfam" id="PF03717"/>
    </source>
</evidence>
<keyword evidence="3" id="KW-0472">Membrane</keyword>
<dbReference type="Proteomes" id="UP000272400">
    <property type="component" value="Unassembled WGS sequence"/>
</dbReference>
<comment type="subcellular location">
    <subcellularLocation>
        <location evidence="1">Membrane</location>
    </subcellularLocation>
</comment>
<dbReference type="GO" id="GO:0008658">
    <property type="term" value="F:penicillin binding"/>
    <property type="evidence" value="ECO:0007669"/>
    <property type="project" value="InterPro"/>
</dbReference>
<evidence type="ECO:0000256" key="2">
    <source>
        <dbReference type="ARBA" id="ARBA00007171"/>
    </source>
</evidence>
<proteinExistence type="inferred from homology"/>